<dbReference type="InterPro" id="IPR006504">
    <property type="entry name" value="Tscrpt_reg_Spx/MgsR"/>
</dbReference>
<dbReference type="PANTHER" id="PTHR30041">
    <property type="entry name" value="ARSENATE REDUCTASE"/>
    <property type="match status" value="1"/>
</dbReference>
<dbReference type="InterPro" id="IPR006660">
    <property type="entry name" value="Arsenate_reductase-like"/>
</dbReference>
<dbReference type="Pfam" id="PF03960">
    <property type="entry name" value="ArsC"/>
    <property type="match status" value="1"/>
</dbReference>
<evidence type="ECO:0000256" key="1">
    <source>
        <dbReference type="ARBA" id="ARBA00023157"/>
    </source>
</evidence>
<dbReference type="InterPro" id="IPR036249">
    <property type="entry name" value="Thioredoxin-like_sf"/>
</dbReference>
<comment type="similarity">
    <text evidence="3">Belongs to the ArsC family.</text>
</comment>
<keyword evidence="1" id="KW-1015">Disulfide bond</keyword>
<evidence type="ECO:0000313" key="4">
    <source>
        <dbReference type="EMBL" id="MVX58667.1"/>
    </source>
</evidence>
<proteinExistence type="inferred from homology"/>
<dbReference type="Gene3D" id="3.40.30.10">
    <property type="entry name" value="Glutaredoxin"/>
    <property type="match status" value="1"/>
</dbReference>
<evidence type="ECO:0000313" key="5">
    <source>
        <dbReference type="Proteomes" id="UP000461595"/>
    </source>
</evidence>
<dbReference type="PANTHER" id="PTHR30041:SF8">
    <property type="entry name" value="PROTEIN YFFB"/>
    <property type="match status" value="1"/>
</dbReference>
<dbReference type="RefSeq" id="WP_160332490.1">
    <property type="nucleotide sequence ID" value="NZ_WSRS01000018.1"/>
</dbReference>
<dbReference type="OrthoDB" id="9794155at2"/>
<accession>A0A7X3G826</accession>
<keyword evidence="2" id="KW-0676">Redox-active center</keyword>
<dbReference type="PROSITE" id="PS51353">
    <property type="entry name" value="ARSC"/>
    <property type="match status" value="1"/>
</dbReference>
<dbReference type="EMBL" id="WSRS01000018">
    <property type="protein sequence ID" value="MVX58667.1"/>
    <property type="molecule type" value="Genomic_DNA"/>
</dbReference>
<dbReference type="Proteomes" id="UP000461595">
    <property type="component" value="Unassembled WGS sequence"/>
</dbReference>
<evidence type="ECO:0000256" key="3">
    <source>
        <dbReference type="PROSITE-ProRule" id="PRU01282"/>
    </source>
</evidence>
<dbReference type="NCBIfam" id="TIGR01617">
    <property type="entry name" value="arsC_related"/>
    <property type="match status" value="1"/>
</dbReference>
<name>A0A7X3G826_9STRE</name>
<organism evidence="4 5">
    <name type="scientific">Streptococcus danieliae</name>
    <dbReference type="NCBI Taxonomy" id="747656"/>
    <lineage>
        <taxon>Bacteria</taxon>
        <taxon>Bacillati</taxon>
        <taxon>Bacillota</taxon>
        <taxon>Bacilli</taxon>
        <taxon>Lactobacillales</taxon>
        <taxon>Streptococcaceae</taxon>
        <taxon>Streptococcus</taxon>
    </lineage>
</organism>
<gene>
    <name evidence="4" type="ORF">E5983_03250</name>
</gene>
<evidence type="ECO:0000256" key="2">
    <source>
        <dbReference type="ARBA" id="ARBA00023284"/>
    </source>
</evidence>
<reference evidence="4 5" key="1">
    <citation type="submission" date="2019-12" db="EMBL/GenBank/DDBJ databases">
        <title>Microbes associate with the intestines of laboratory mice.</title>
        <authorList>
            <person name="Navarre W."/>
            <person name="Wong E."/>
        </authorList>
    </citation>
    <scope>NUCLEOTIDE SEQUENCE [LARGE SCALE GENOMIC DNA]</scope>
    <source>
        <strain evidence="4 5">NM51_B2-22</strain>
    </source>
</reference>
<sequence>MFDYYGHPRCTTSKAAEKELKALGIETQFIDLTQAAPSSEQLESWMAQGTWPIKAFFNTSGNKYRELGLKDQVPNLTAAEAAQLLATDGMLIKRPLLVKDGQLLQIGYRTPYADLEL</sequence>
<dbReference type="SUPFAM" id="SSF52833">
    <property type="entry name" value="Thioredoxin-like"/>
    <property type="match status" value="1"/>
</dbReference>
<dbReference type="AlphaFoldDB" id="A0A7X3G826"/>
<comment type="caution">
    <text evidence="4">The sequence shown here is derived from an EMBL/GenBank/DDBJ whole genome shotgun (WGS) entry which is preliminary data.</text>
</comment>
<protein>
    <submittedName>
        <fullName evidence="4">Spx/MgsR family RNA polymerase-binding regulatory protein</fullName>
    </submittedName>
</protein>